<accession>E1ZN92</accession>
<dbReference type="InterPro" id="IPR019410">
    <property type="entry name" value="Methyltransf_16"/>
</dbReference>
<gene>
    <name evidence="1" type="ORF">CHLNCDRAFT_138545</name>
</gene>
<evidence type="ECO:0000313" key="1">
    <source>
        <dbReference type="EMBL" id="EFN52560.1"/>
    </source>
</evidence>
<dbReference type="InParanoid" id="E1ZN92"/>
<keyword evidence="2" id="KW-1185">Reference proteome</keyword>
<dbReference type="Pfam" id="PF10294">
    <property type="entry name" value="Methyltransf_16"/>
    <property type="match status" value="2"/>
</dbReference>
<dbReference type="InterPro" id="IPR029063">
    <property type="entry name" value="SAM-dependent_MTases_sf"/>
</dbReference>
<evidence type="ECO:0000313" key="2">
    <source>
        <dbReference type="Proteomes" id="UP000008141"/>
    </source>
</evidence>
<dbReference type="Gene3D" id="3.40.50.150">
    <property type="entry name" value="Vaccinia Virus protein VP39"/>
    <property type="match status" value="1"/>
</dbReference>
<dbReference type="KEGG" id="cvr:CHLNCDRAFT_138545"/>
<evidence type="ECO:0008006" key="3">
    <source>
        <dbReference type="Google" id="ProtNLM"/>
    </source>
</evidence>
<dbReference type="PANTHER" id="PTHR14614">
    <property type="entry name" value="HEPATOCELLULAR CARCINOMA-ASSOCIATED ANTIGEN"/>
    <property type="match status" value="1"/>
</dbReference>
<organism evidence="2">
    <name type="scientific">Chlorella variabilis</name>
    <name type="common">Green alga</name>
    <dbReference type="NCBI Taxonomy" id="554065"/>
    <lineage>
        <taxon>Eukaryota</taxon>
        <taxon>Viridiplantae</taxon>
        <taxon>Chlorophyta</taxon>
        <taxon>core chlorophytes</taxon>
        <taxon>Trebouxiophyceae</taxon>
        <taxon>Chlorellales</taxon>
        <taxon>Chlorellaceae</taxon>
        <taxon>Chlorella clade</taxon>
        <taxon>Chlorella</taxon>
    </lineage>
</organism>
<protein>
    <recommendedName>
        <fullName evidence="3">Methyltransferase small domain-containing protein</fullName>
    </recommendedName>
</protein>
<name>E1ZN92_CHLVA</name>
<proteinExistence type="predicted"/>
<dbReference type="GeneID" id="17352148"/>
<dbReference type="Proteomes" id="UP000008141">
    <property type="component" value="Unassembled WGS sequence"/>
</dbReference>
<sequence>MRALPSELDPWLARDKAEHFAFCFAITSAVYLGSRSWESLRRHRLLLACFAGLAAGLAKELGDWLQWWPGVVSARDLGADLAGVALALAALVAAEAGAALPMAQPDRGAAAIARGEQPGGGLERRRFEVAGLAVELRQDMRGSGALRPLDDDRVWADGGGEIPPILTADELERVGLVVWQAGFVLADLLLRRPPFGSWHGAAVLDLGCGTGLVGILLALAGAEVVLSDQPHITPLAEENMRANLTPGLHRACVVDYTWGQGDAAATLLQRPPAAGSSAAPAAATDAPAGSAPLPASAAAAAGPPAPCFDVITAADVVYQPACYADLAATLRQLAAPHTLVYVAYKKRGLQESSFLDLLEGVGFAVQEVPQAQLAAEYRSGSYRVLRACRIE</sequence>
<dbReference type="eggNOG" id="KOG2793">
    <property type="taxonomic scope" value="Eukaryota"/>
</dbReference>
<dbReference type="OrthoDB" id="513683at2759"/>
<reference evidence="1 2" key="1">
    <citation type="journal article" date="2010" name="Plant Cell">
        <title>The Chlorella variabilis NC64A genome reveals adaptation to photosymbiosis, coevolution with viruses, and cryptic sex.</title>
        <authorList>
            <person name="Blanc G."/>
            <person name="Duncan G."/>
            <person name="Agarkova I."/>
            <person name="Borodovsky M."/>
            <person name="Gurnon J."/>
            <person name="Kuo A."/>
            <person name="Lindquist E."/>
            <person name="Lucas S."/>
            <person name="Pangilinan J."/>
            <person name="Polle J."/>
            <person name="Salamov A."/>
            <person name="Terry A."/>
            <person name="Yamada T."/>
            <person name="Dunigan D.D."/>
            <person name="Grigoriev I.V."/>
            <person name="Claverie J.M."/>
            <person name="Van Etten J.L."/>
        </authorList>
    </citation>
    <scope>NUCLEOTIDE SEQUENCE [LARGE SCALE GENOMIC DNA]</scope>
    <source>
        <strain evidence="1 2">NC64A</strain>
    </source>
</reference>
<dbReference type="SUPFAM" id="SSF53335">
    <property type="entry name" value="S-adenosyl-L-methionine-dependent methyltransferases"/>
    <property type="match status" value="1"/>
</dbReference>
<dbReference type="RefSeq" id="XP_005844662.1">
    <property type="nucleotide sequence ID" value="XM_005844600.1"/>
</dbReference>
<dbReference type="PANTHER" id="PTHR14614:SF132">
    <property type="entry name" value="PROTEIN-LYSINE METHYLTRANSFERASE C42C1.13"/>
    <property type="match status" value="1"/>
</dbReference>
<dbReference type="AlphaFoldDB" id="E1ZN92"/>
<dbReference type="EMBL" id="GL433855">
    <property type="protein sequence ID" value="EFN52560.1"/>
    <property type="molecule type" value="Genomic_DNA"/>
</dbReference>